<dbReference type="Pfam" id="PF01016">
    <property type="entry name" value="Ribosomal_L27"/>
    <property type="match status" value="1"/>
</dbReference>
<evidence type="ECO:0000313" key="8">
    <source>
        <dbReference type="Proteomes" id="UP000463983"/>
    </source>
</evidence>
<organism evidence="7 8">
    <name type="scientific">Candidatus Chazhemtobacterium aquaticus</name>
    <dbReference type="NCBI Taxonomy" id="2715735"/>
    <lineage>
        <taxon>Bacteria</taxon>
        <taxon>Candidatus Chazhemtobacteraceae</taxon>
        <taxon>Candidatus Chazhemtobacterium</taxon>
    </lineage>
</organism>
<protein>
    <recommendedName>
        <fullName evidence="4">Large ribosomal subunit protein bL27</fullName>
    </recommendedName>
    <alternativeName>
        <fullName evidence="5">50S ribosomal protein L27</fullName>
    </alternativeName>
</protein>
<dbReference type="PANTHER" id="PTHR15893">
    <property type="entry name" value="RIBOSOMAL PROTEIN L27"/>
    <property type="match status" value="1"/>
</dbReference>
<evidence type="ECO:0000256" key="6">
    <source>
        <dbReference type="SAM" id="MobiDB-lite"/>
    </source>
</evidence>
<accession>A0A857N899</accession>
<evidence type="ECO:0000256" key="5">
    <source>
        <dbReference type="ARBA" id="ARBA00035477"/>
    </source>
</evidence>
<dbReference type="PROSITE" id="PS00831">
    <property type="entry name" value="RIBOSOMAL_L27"/>
    <property type="match status" value="1"/>
</dbReference>
<name>A0A857N899_9BACT</name>
<evidence type="ECO:0000256" key="1">
    <source>
        <dbReference type="ARBA" id="ARBA00010797"/>
    </source>
</evidence>
<feature type="region of interest" description="Disordered" evidence="6">
    <location>
        <begin position="1"/>
        <end position="24"/>
    </location>
</feature>
<gene>
    <name evidence="7" type="ORF">MICH65_0572</name>
</gene>
<dbReference type="PANTHER" id="PTHR15893:SF0">
    <property type="entry name" value="LARGE RIBOSOMAL SUBUNIT PROTEIN BL27M"/>
    <property type="match status" value="1"/>
</dbReference>
<dbReference type="EMBL" id="CP047901">
    <property type="protein sequence ID" value="QHO63553.1"/>
    <property type="molecule type" value="Genomic_DNA"/>
</dbReference>
<dbReference type="GO" id="GO:0022625">
    <property type="term" value="C:cytosolic large ribosomal subunit"/>
    <property type="evidence" value="ECO:0007669"/>
    <property type="project" value="TreeGrafter"/>
</dbReference>
<dbReference type="Gene3D" id="2.40.50.100">
    <property type="match status" value="1"/>
</dbReference>
<evidence type="ECO:0000256" key="2">
    <source>
        <dbReference type="ARBA" id="ARBA00022980"/>
    </source>
</evidence>
<dbReference type="GO" id="GO:0003735">
    <property type="term" value="F:structural constituent of ribosome"/>
    <property type="evidence" value="ECO:0007669"/>
    <property type="project" value="InterPro"/>
</dbReference>
<proteinExistence type="inferred from homology"/>
<keyword evidence="3" id="KW-0687">Ribonucleoprotein</keyword>
<keyword evidence="2 7" id="KW-0689">Ribosomal protein</keyword>
<keyword evidence="8" id="KW-1185">Reference proteome</keyword>
<dbReference type="RefSeq" id="WP_161931930.1">
    <property type="nucleotide sequence ID" value="NZ_CP047901.1"/>
</dbReference>
<dbReference type="GO" id="GO:0006412">
    <property type="term" value="P:translation"/>
    <property type="evidence" value="ECO:0007669"/>
    <property type="project" value="InterPro"/>
</dbReference>
<dbReference type="FunFam" id="2.40.50.100:FF:000020">
    <property type="entry name" value="50S ribosomal protein L27"/>
    <property type="match status" value="1"/>
</dbReference>
<evidence type="ECO:0000313" key="7">
    <source>
        <dbReference type="EMBL" id="QHO63553.1"/>
    </source>
</evidence>
<dbReference type="InterPro" id="IPR001684">
    <property type="entry name" value="Ribosomal_bL27"/>
</dbReference>
<comment type="similarity">
    <text evidence="1">Belongs to the bacterial ribosomal protein bL27 family.</text>
</comment>
<dbReference type="KEGG" id="caqa:MICH65_0572"/>
<feature type="compositionally biased region" description="Basic residues" evidence="6">
    <location>
        <begin position="1"/>
        <end position="22"/>
    </location>
</feature>
<evidence type="ECO:0000256" key="4">
    <source>
        <dbReference type="ARBA" id="ARBA00035175"/>
    </source>
</evidence>
<sequence length="82" mass="8976">MSKVKSGGKARQHAQRPGKRLGVKLFGGQPVKAGQILVRQRGTKFHPGDGTGLGRDFTIFALRDGVVSFITKHSRKYITITK</sequence>
<dbReference type="InterPro" id="IPR018261">
    <property type="entry name" value="Ribosomal_bL27_CS"/>
</dbReference>
<reference evidence="8" key="1">
    <citation type="journal article" date="2020" name="Microorganisms">
        <title>Complete Genome of a Member of a New Bacterial Lineage in the Microgenomates Group Reveals an Unusual Nucleotide Composition Disparity Between Two Strands of DNA and Limited Metabolic Potential.</title>
        <authorList>
            <person name="Kadnikov V.V."/>
            <person name="Mardanov A.V."/>
            <person name="Beletsky A.V."/>
            <person name="Karnachuk O.V."/>
            <person name="Ravin N.V."/>
        </authorList>
    </citation>
    <scope>NUCLEOTIDE SEQUENCE [LARGE SCALE GENOMIC DNA]</scope>
</reference>
<dbReference type="AlphaFoldDB" id="A0A857N899"/>
<dbReference type="SUPFAM" id="SSF110324">
    <property type="entry name" value="Ribosomal L27 protein-like"/>
    <property type="match status" value="1"/>
</dbReference>
<dbReference type="Proteomes" id="UP000463983">
    <property type="component" value="Chromosome"/>
</dbReference>
<evidence type="ECO:0000256" key="3">
    <source>
        <dbReference type="ARBA" id="ARBA00023274"/>
    </source>
</evidence>
<dbReference type="PRINTS" id="PR00063">
    <property type="entry name" value="RIBOSOMALL27"/>
</dbReference>